<evidence type="ECO:0000313" key="13">
    <source>
        <dbReference type="Proteomes" id="UP000816034"/>
    </source>
</evidence>
<keyword evidence="13" id="KW-1185">Reference proteome</keyword>
<dbReference type="RefSeq" id="XP_044543014.1">
    <property type="nucleotide sequence ID" value="XM_044687412.1"/>
</dbReference>
<dbReference type="GO" id="GO:0006888">
    <property type="term" value="P:endoplasmic reticulum to Golgi vesicle-mediated transport"/>
    <property type="evidence" value="ECO:0007669"/>
    <property type="project" value="TreeGrafter"/>
</dbReference>
<comment type="caution">
    <text evidence="12">The sequence shown here is derived from an EMBL/GenBank/DDBJ whole genome shotgun (WGS) entry which is preliminary data.</text>
</comment>
<evidence type="ECO:0000256" key="8">
    <source>
        <dbReference type="ARBA" id="ARBA00022989"/>
    </source>
</evidence>
<dbReference type="PANTHER" id="PTHR15495">
    <property type="entry name" value="NEGATIVE REGULATOR OF VESICLE FORMATION-RELATED"/>
    <property type="match status" value="1"/>
</dbReference>
<comment type="function">
    <text evidence="10">Involved in inositol deacylation of GPI-anchored proteins which plays important roles in the quality control and ER-associated degradation of GPI-anchored proteins.</text>
</comment>
<dbReference type="InterPro" id="IPR029058">
    <property type="entry name" value="AB_hydrolase_fold"/>
</dbReference>
<keyword evidence="7 10" id="KW-0653">Protein transport</keyword>
<dbReference type="GO" id="GO:0006505">
    <property type="term" value="P:GPI anchor metabolic process"/>
    <property type="evidence" value="ECO:0007669"/>
    <property type="project" value="TreeGrafter"/>
</dbReference>
<dbReference type="EC" id="3.1.-.-" evidence="10"/>
<evidence type="ECO:0000256" key="9">
    <source>
        <dbReference type="ARBA" id="ARBA00023136"/>
    </source>
</evidence>
<feature type="transmembrane region" description="Helical" evidence="10">
    <location>
        <begin position="886"/>
        <end position="905"/>
    </location>
</feature>
<dbReference type="AlphaFoldDB" id="A0AA88GE87"/>
<evidence type="ECO:0000256" key="10">
    <source>
        <dbReference type="RuleBase" id="RU365011"/>
    </source>
</evidence>
<keyword evidence="6 10" id="KW-0256">Endoplasmic reticulum</keyword>
<evidence type="ECO:0000256" key="5">
    <source>
        <dbReference type="ARBA" id="ARBA00022801"/>
    </source>
</evidence>
<evidence type="ECO:0000256" key="2">
    <source>
        <dbReference type="ARBA" id="ARBA00006931"/>
    </source>
</evidence>
<feature type="transmembrane region" description="Helical" evidence="10">
    <location>
        <begin position="821"/>
        <end position="840"/>
    </location>
</feature>
<keyword evidence="3 10" id="KW-0813">Transport</keyword>
<feature type="transmembrane region" description="Helical" evidence="10">
    <location>
        <begin position="731"/>
        <end position="757"/>
    </location>
</feature>
<dbReference type="SUPFAM" id="SSF53474">
    <property type="entry name" value="alpha/beta-Hydrolases"/>
    <property type="match status" value="1"/>
</dbReference>
<keyword evidence="8 10" id="KW-1133">Transmembrane helix</keyword>
<sequence>MSNNRSLKGFFVMTTQALAWLLFVMIFLLSGRVIYYYYKENYSHHSTDEPYKCIMSWMRPNYISLPFTYYHDEVGAGRGVNNASSTTKPPMYTLYRYVDDIDPMRNQKIAPNSKYYRGIPVLFVHGNSGSYKQVRGLGISIVEFLTGKEKHQLDHKIYFDLFHGSYLREIVNKSSLKDFDIFAVDFNEQLSALSGDVLIEQSKYVRGVLKYITSLYSEDHKPSEIIAIGHSMGGIVLKAAAALKSKDVLPVRTILTLSTPFQRHPILLDRDSDLFYQQLVRLPHSKIDIFSVGGGWHDELIRSDLTGNPLLYKNNSNFHHVISTTSVPSVHCSTDHQAITWCKQIVLAISKFIIHYAAEGGANLSSSEKKAIFNRYFVDANSKLDFYSNSNRRLNVEKILNMSDGISPGSTVLNAGLSLLNLRRMLENEDSFTIVSTSARSDIIISLIEDKTSKTGQILLHENIDMLPYFKVVGKMNDIEDKTISRSAIKTKITFHKSQLEKFSYMLIDTSHPTSVITHSSQKAATIEEPLTLQQLLFDFFNRRRVLLKNSMSYTSVNFPNLPTQFVYQVTFTNKCSNPSLVDTLVEMKSHNAKESRIEQFPANSPATFKVKFFESSKTPSGFKIDMYRICSNADYEIEIQLDIPTTLIMFFRYHYSTTILSDIFSLILFTTAYIAWNSFEVSFTRALNTTLLARGFIIIAIQLLNIHMYADPREISYFSFHESEPLYIVLSLFVAYFMLQLLNILFILISYIIYLPSLMFGFLLRNKWIIFVFSFVISVAVTRYLHVGVGFVLTFLFMLGNIAVSRKYDNASQQVMKYSYLMFHIIPTLIFLPSLVVWLKEWNETMQWMRKSATPSSTHEIMSVYRNLFDIMVQSKPEARFANRVQPLLLVPCMIVFAAIFGASTMSSSNNSFRNYLLMALLEIAACIGTLYFRFGVYGYVLACSGAISVYILIVTLLKRVVHSDEQKEKTE</sequence>
<evidence type="ECO:0000256" key="4">
    <source>
        <dbReference type="ARBA" id="ARBA00022692"/>
    </source>
</evidence>
<evidence type="ECO:0000256" key="6">
    <source>
        <dbReference type="ARBA" id="ARBA00022824"/>
    </source>
</evidence>
<keyword evidence="5 10" id="KW-0378">Hydrolase</keyword>
<dbReference type="Pfam" id="PF07819">
    <property type="entry name" value="PGAP1"/>
    <property type="match status" value="1"/>
</dbReference>
<dbReference type="GO" id="GO:0005789">
    <property type="term" value="C:endoplasmic reticulum membrane"/>
    <property type="evidence" value="ECO:0007669"/>
    <property type="project" value="UniProtKB-SubCell"/>
</dbReference>
<reference evidence="12 13" key="1">
    <citation type="journal article" date="2018" name="BMC Genomics">
        <title>The genome of Naegleria lovaniensis, the basis for a comparative approach to unravel pathogenicity factors of the human pathogenic amoeba N. fowleri.</title>
        <authorList>
            <person name="Liechti N."/>
            <person name="Schurch N."/>
            <person name="Bruggmann R."/>
            <person name="Wittwer M."/>
        </authorList>
    </citation>
    <scope>NUCLEOTIDE SEQUENCE [LARGE SCALE GENOMIC DNA]</scope>
    <source>
        <strain evidence="12 13">ATCC 30569</strain>
    </source>
</reference>
<organism evidence="12 13">
    <name type="scientific">Naegleria lovaniensis</name>
    <name type="common">Amoeba</name>
    <dbReference type="NCBI Taxonomy" id="51637"/>
    <lineage>
        <taxon>Eukaryota</taxon>
        <taxon>Discoba</taxon>
        <taxon>Heterolobosea</taxon>
        <taxon>Tetramitia</taxon>
        <taxon>Eutetramitia</taxon>
        <taxon>Vahlkampfiidae</taxon>
        <taxon>Naegleria</taxon>
    </lineage>
</organism>
<evidence type="ECO:0000256" key="7">
    <source>
        <dbReference type="ARBA" id="ARBA00022927"/>
    </source>
</evidence>
<dbReference type="InterPro" id="IPR012908">
    <property type="entry name" value="PGAP1-ab_dom-like"/>
</dbReference>
<feature type="transmembrane region" description="Helical" evidence="10">
    <location>
        <begin position="917"/>
        <end position="934"/>
    </location>
</feature>
<feature type="domain" description="GPI inositol-deacylase PGAP1-like alpha/beta" evidence="11">
    <location>
        <begin position="117"/>
        <end position="356"/>
    </location>
</feature>
<dbReference type="GO" id="GO:0050185">
    <property type="term" value="F:phosphatidylinositol deacylase activity"/>
    <property type="evidence" value="ECO:0007669"/>
    <property type="project" value="TreeGrafter"/>
</dbReference>
<keyword evidence="4 10" id="KW-0812">Transmembrane</keyword>
<keyword evidence="9 10" id="KW-0472">Membrane</keyword>
<evidence type="ECO:0000313" key="12">
    <source>
        <dbReference type="EMBL" id="KAG2373840.1"/>
    </source>
</evidence>
<feature type="transmembrane region" description="Helical" evidence="10">
    <location>
        <begin position="940"/>
        <end position="959"/>
    </location>
</feature>
<evidence type="ECO:0000256" key="1">
    <source>
        <dbReference type="ARBA" id="ARBA00004477"/>
    </source>
</evidence>
<proteinExistence type="inferred from homology"/>
<dbReference type="PANTHER" id="PTHR15495:SF7">
    <property type="entry name" value="GPI INOSITOL-DEACYLASE"/>
    <property type="match status" value="1"/>
</dbReference>
<dbReference type="GeneID" id="68104179"/>
<dbReference type="GO" id="GO:0015031">
    <property type="term" value="P:protein transport"/>
    <property type="evidence" value="ECO:0007669"/>
    <property type="project" value="UniProtKB-KW"/>
</dbReference>
<feature type="transmembrane region" description="Helical" evidence="10">
    <location>
        <begin position="769"/>
        <end position="786"/>
    </location>
</feature>
<comment type="similarity">
    <text evidence="2 10">Belongs to the GPI inositol-deacylase family.</text>
</comment>
<evidence type="ECO:0000259" key="11">
    <source>
        <dbReference type="Pfam" id="PF07819"/>
    </source>
</evidence>
<accession>A0AA88GE87</accession>
<comment type="subcellular location">
    <subcellularLocation>
        <location evidence="1">Endoplasmic reticulum membrane</location>
        <topology evidence="1">Multi-pass membrane protein</topology>
    </subcellularLocation>
</comment>
<name>A0AA88GE87_NAELO</name>
<feature type="transmembrane region" description="Helical" evidence="10">
    <location>
        <begin position="692"/>
        <end position="711"/>
    </location>
</feature>
<dbReference type="InterPro" id="IPR039529">
    <property type="entry name" value="PGAP1/BST1"/>
</dbReference>
<gene>
    <name evidence="12" type="ORF">C9374_011725</name>
</gene>
<feature type="transmembrane region" description="Helical" evidence="10">
    <location>
        <begin position="660"/>
        <end position="680"/>
    </location>
</feature>
<evidence type="ECO:0000256" key="3">
    <source>
        <dbReference type="ARBA" id="ARBA00022448"/>
    </source>
</evidence>
<protein>
    <recommendedName>
        <fullName evidence="10">GPI inositol-deacylase</fullName>
        <ecNumber evidence="10">3.1.-.-</ecNumber>
    </recommendedName>
</protein>
<dbReference type="Gene3D" id="3.40.50.1820">
    <property type="entry name" value="alpha/beta hydrolase"/>
    <property type="match status" value="1"/>
</dbReference>
<feature type="transmembrane region" description="Helical" evidence="10">
    <location>
        <begin position="792"/>
        <end position="809"/>
    </location>
</feature>
<dbReference type="EMBL" id="PYSW02000050">
    <property type="protein sequence ID" value="KAG2373840.1"/>
    <property type="molecule type" value="Genomic_DNA"/>
</dbReference>
<dbReference type="Proteomes" id="UP000816034">
    <property type="component" value="Unassembled WGS sequence"/>
</dbReference>